<dbReference type="GO" id="GO:0005886">
    <property type="term" value="C:plasma membrane"/>
    <property type="evidence" value="ECO:0007669"/>
    <property type="project" value="UniProtKB-SubCell"/>
</dbReference>
<evidence type="ECO:0000256" key="8">
    <source>
        <dbReference type="ARBA" id="ARBA00023065"/>
    </source>
</evidence>
<feature type="compositionally biased region" description="Low complexity" evidence="11">
    <location>
        <begin position="299"/>
        <end position="330"/>
    </location>
</feature>
<feature type="region of interest" description="Disordered" evidence="11">
    <location>
        <begin position="284"/>
        <end position="330"/>
    </location>
</feature>
<evidence type="ECO:0000256" key="3">
    <source>
        <dbReference type="ARBA" id="ARBA00022448"/>
    </source>
</evidence>
<evidence type="ECO:0000256" key="5">
    <source>
        <dbReference type="ARBA" id="ARBA00022692"/>
    </source>
</evidence>
<evidence type="ECO:0000256" key="7">
    <source>
        <dbReference type="ARBA" id="ARBA00022989"/>
    </source>
</evidence>
<organism evidence="13 14">
    <name type="scientific">Meloidogyne graminicola</name>
    <dbReference type="NCBI Taxonomy" id="189291"/>
    <lineage>
        <taxon>Eukaryota</taxon>
        <taxon>Metazoa</taxon>
        <taxon>Ecdysozoa</taxon>
        <taxon>Nematoda</taxon>
        <taxon>Chromadorea</taxon>
        <taxon>Rhabditida</taxon>
        <taxon>Tylenchina</taxon>
        <taxon>Tylenchomorpha</taxon>
        <taxon>Tylenchoidea</taxon>
        <taxon>Meloidogynidae</taxon>
        <taxon>Meloidogyninae</taxon>
        <taxon>Meloidogyne</taxon>
    </lineage>
</organism>
<comment type="subcellular location">
    <subcellularLocation>
        <location evidence="1">Cell membrane</location>
        <topology evidence="1">Multi-pass membrane protein</topology>
    </subcellularLocation>
</comment>
<sequence length="330" mass="37222">MTNTMSLIRQKQPQKDILHCWHRSVHQLKILKMFELIAVNNLLISILASSGGLFAGLLFLIAAFVSIGIHSFFSQHADPDGALLVFRLSDMALMHSLQYQPREEQQKSTNTEFLDEILLAIGLVGELIHSSTGIMCWIATQSERPPIKMELYMLFVFITRILQVVVQAVFILLARSILKTWEMLQSYFMLRALTSKTRREKPGKQFVTFLLIANVSLFFFHTLEGMKSVFGETIATRRARPYATLIVGVAPLVVFYRFHSSVCLAEIWKHCYSNKNILDQEIKNKSKPSDSNDTFQTNISSSDISINSSSSPSSTSSISPSGLSSMLYKP</sequence>
<evidence type="ECO:0000256" key="10">
    <source>
        <dbReference type="ARBA" id="ARBA00023303"/>
    </source>
</evidence>
<feature type="transmembrane region" description="Helical" evidence="12">
    <location>
        <begin position="152"/>
        <end position="174"/>
    </location>
</feature>
<dbReference type="AlphaFoldDB" id="A0A8S9ZU65"/>
<evidence type="ECO:0000256" key="2">
    <source>
        <dbReference type="ARBA" id="ARBA00006513"/>
    </source>
</evidence>
<protein>
    <submittedName>
        <fullName evidence="13">Uncharacterized protein</fullName>
    </submittedName>
</protein>
<dbReference type="PANTHER" id="PTHR21522:SF43">
    <property type="entry name" value="OTOPETRIN-2"/>
    <property type="match status" value="1"/>
</dbReference>
<keyword evidence="4" id="KW-1003">Cell membrane</keyword>
<name>A0A8S9ZU65_9BILA</name>
<gene>
    <name evidence="13" type="ORF">Mgra_00003447</name>
</gene>
<keyword evidence="14" id="KW-1185">Reference proteome</keyword>
<comment type="similarity">
    <text evidence="2">Belongs to the otopetrin family.</text>
</comment>
<dbReference type="EMBL" id="JABEBT010000023">
    <property type="protein sequence ID" value="KAF7637055.1"/>
    <property type="molecule type" value="Genomic_DNA"/>
</dbReference>
<comment type="caution">
    <text evidence="13">The sequence shown here is derived from an EMBL/GenBank/DDBJ whole genome shotgun (WGS) entry which is preliminary data.</text>
</comment>
<dbReference type="Pfam" id="PF03189">
    <property type="entry name" value="Otopetrin"/>
    <property type="match status" value="1"/>
</dbReference>
<dbReference type="GO" id="GO:0015252">
    <property type="term" value="F:proton channel activity"/>
    <property type="evidence" value="ECO:0007669"/>
    <property type="project" value="InterPro"/>
</dbReference>
<keyword evidence="8" id="KW-0406">Ion transport</keyword>
<keyword evidence="10" id="KW-0407">Ion channel</keyword>
<feature type="transmembrane region" description="Helical" evidence="12">
    <location>
        <begin position="242"/>
        <end position="259"/>
    </location>
</feature>
<evidence type="ECO:0000256" key="9">
    <source>
        <dbReference type="ARBA" id="ARBA00023136"/>
    </source>
</evidence>
<evidence type="ECO:0000313" key="14">
    <source>
        <dbReference type="Proteomes" id="UP000605970"/>
    </source>
</evidence>
<evidence type="ECO:0000256" key="12">
    <source>
        <dbReference type="SAM" id="Phobius"/>
    </source>
</evidence>
<dbReference type="OrthoDB" id="6429739at2759"/>
<dbReference type="PANTHER" id="PTHR21522">
    <property type="entry name" value="PROTON CHANNEL OTOP"/>
    <property type="match status" value="1"/>
</dbReference>
<dbReference type="Proteomes" id="UP000605970">
    <property type="component" value="Unassembled WGS sequence"/>
</dbReference>
<accession>A0A8S9ZU65</accession>
<keyword evidence="9 12" id="KW-0472">Membrane</keyword>
<evidence type="ECO:0000256" key="4">
    <source>
        <dbReference type="ARBA" id="ARBA00022475"/>
    </source>
</evidence>
<evidence type="ECO:0000256" key="1">
    <source>
        <dbReference type="ARBA" id="ARBA00004651"/>
    </source>
</evidence>
<keyword evidence="5 12" id="KW-0812">Transmembrane</keyword>
<dbReference type="InterPro" id="IPR004878">
    <property type="entry name" value="Otopetrin"/>
</dbReference>
<keyword evidence="3" id="KW-0813">Transport</keyword>
<evidence type="ECO:0000313" key="13">
    <source>
        <dbReference type="EMBL" id="KAF7637055.1"/>
    </source>
</evidence>
<evidence type="ECO:0000256" key="6">
    <source>
        <dbReference type="ARBA" id="ARBA00022781"/>
    </source>
</evidence>
<keyword evidence="7 12" id="KW-1133">Transmembrane helix</keyword>
<proteinExistence type="inferred from homology"/>
<feature type="transmembrane region" description="Helical" evidence="12">
    <location>
        <begin position="42"/>
        <end position="69"/>
    </location>
</feature>
<feature type="transmembrane region" description="Helical" evidence="12">
    <location>
        <begin position="206"/>
        <end position="222"/>
    </location>
</feature>
<reference evidence="13" key="1">
    <citation type="journal article" date="2020" name="Ecol. Evol.">
        <title>Genome structure and content of the rice root-knot nematode (Meloidogyne graminicola).</title>
        <authorList>
            <person name="Phan N.T."/>
            <person name="Danchin E.G.J."/>
            <person name="Klopp C."/>
            <person name="Perfus-Barbeoch L."/>
            <person name="Kozlowski D.K."/>
            <person name="Koutsovoulos G.D."/>
            <person name="Lopez-Roques C."/>
            <person name="Bouchez O."/>
            <person name="Zahm M."/>
            <person name="Besnard G."/>
            <person name="Bellafiore S."/>
        </authorList>
    </citation>
    <scope>NUCLEOTIDE SEQUENCE</scope>
    <source>
        <strain evidence="13">VN-18</strain>
    </source>
</reference>
<evidence type="ECO:0000256" key="11">
    <source>
        <dbReference type="SAM" id="MobiDB-lite"/>
    </source>
</evidence>
<keyword evidence="6" id="KW-0375">Hydrogen ion transport</keyword>